<organism evidence="1 2">
    <name type="scientific">Pseudoalteromonas luteoviolacea S4054</name>
    <dbReference type="NCBI Taxonomy" id="1129367"/>
    <lineage>
        <taxon>Bacteria</taxon>
        <taxon>Pseudomonadati</taxon>
        <taxon>Pseudomonadota</taxon>
        <taxon>Gammaproteobacteria</taxon>
        <taxon>Alteromonadales</taxon>
        <taxon>Pseudoalteromonadaceae</taxon>
        <taxon>Pseudoalteromonas</taxon>
    </lineage>
</organism>
<protein>
    <submittedName>
        <fullName evidence="1">Uncharacterized protein</fullName>
    </submittedName>
</protein>
<sequence>MIKIVLLIGFGLIKGKILPFLPILSTVLVKE</sequence>
<dbReference type="Proteomes" id="UP000033434">
    <property type="component" value="Unassembled WGS sequence"/>
</dbReference>
<dbReference type="PATRIC" id="fig|1129367.4.peg.1352"/>
<reference evidence="1 2" key="1">
    <citation type="journal article" date="2015" name="BMC Genomics">
        <title>Genome mining reveals unlocked bioactive potential of marine Gram-negative bacteria.</title>
        <authorList>
            <person name="Machado H."/>
            <person name="Sonnenschein E.C."/>
            <person name="Melchiorsen J."/>
            <person name="Gram L."/>
        </authorList>
    </citation>
    <scope>NUCLEOTIDE SEQUENCE [LARGE SCALE GENOMIC DNA]</scope>
    <source>
        <strain evidence="1 2">S4054</strain>
    </source>
</reference>
<proteinExistence type="predicted"/>
<dbReference type="AlphaFoldDB" id="A0A0F6AEJ8"/>
<gene>
    <name evidence="1" type="ORF">N479_07975</name>
</gene>
<dbReference type="EMBL" id="AUXW01000124">
    <property type="protein sequence ID" value="KKE84637.1"/>
    <property type="molecule type" value="Genomic_DNA"/>
</dbReference>
<name>A0A0F6AEJ8_9GAMM</name>
<accession>A0A0F6AEJ8</accession>
<comment type="caution">
    <text evidence="1">The sequence shown here is derived from an EMBL/GenBank/DDBJ whole genome shotgun (WGS) entry which is preliminary data.</text>
</comment>
<evidence type="ECO:0000313" key="2">
    <source>
        <dbReference type="Proteomes" id="UP000033434"/>
    </source>
</evidence>
<evidence type="ECO:0000313" key="1">
    <source>
        <dbReference type="EMBL" id="KKE84637.1"/>
    </source>
</evidence>